<dbReference type="InterPro" id="IPR027417">
    <property type="entry name" value="P-loop_NTPase"/>
</dbReference>
<organism evidence="2 3">
    <name type="scientific">Viridibacillus arenosi FSL R5-213</name>
    <dbReference type="NCBI Taxonomy" id="1227360"/>
    <lineage>
        <taxon>Bacteria</taxon>
        <taxon>Bacillati</taxon>
        <taxon>Bacillota</taxon>
        <taxon>Bacilli</taxon>
        <taxon>Bacillales</taxon>
        <taxon>Caryophanaceae</taxon>
        <taxon>Viridibacillus</taxon>
    </lineage>
</organism>
<keyword evidence="3" id="KW-1185">Reference proteome</keyword>
<proteinExistence type="predicted"/>
<evidence type="ECO:0000313" key="3">
    <source>
        <dbReference type="Proteomes" id="UP000019062"/>
    </source>
</evidence>
<evidence type="ECO:0000259" key="1">
    <source>
        <dbReference type="Pfam" id="PF13304"/>
    </source>
</evidence>
<evidence type="ECO:0000313" key="2">
    <source>
        <dbReference type="EMBL" id="ETT82246.1"/>
    </source>
</evidence>
<gene>
    <name evidence="2" type="ORF">C176_14687</name>
</gene>
<dbReference type="GO" id="GO:0016887">
    <property type="term" value="F:ATP hydrolysis activity"/>
    <property type="evidence" value="ECO:0007669"/>
    <property type="project" value="InterPro"/>
</dbReference>
<dbReference type="InterPro" id="IPR003959">
    <property type="entry name" value="ATPase_AAA_core"/>
</dbReference>
<name>W4EQZ4_9BACL</name>
<dbReference type="Proteomes" id="UP000019062">
    <property type="component" value="Unassembled WGS sequence"/>
</dbReference>
<dbReference type="PATRIC" id="fig|1227360.4.peg.2990"/>
<protein>
    <recommendedName>
        <fullName evidence="1">ATPase AAA-type core domain-containing protein</fullName>
    </recommendedName>
</protein>
<dbReference type="SUPFAM" id="SSF52540">
    <property type="entry name" value="P-loop containing nucleoside triphosphate hydrolases"/>
    <property type="match status" value="1"/>
</dbReference>
<dbReference type="Pfam" id="PF13304">
    <property type="entry name" value="AAA_21"/>
    <property type="match status" value="1"/>
</dbReference>
<feature type="domain" description="ATPase AAA-type core" evidence="1">
    <location>
        <begin position="352"/>
        <end position="686"/>
    </location>
</feature>
<dbReference type="EMBL" id="ASQA01000034">
    <property type="protein sequence ID" value="ETT82246.1"/>
    <property type="molecule type" value="Genomic_DNA"/>
</dbReference>
<dbReference type="RefSeq" id="WP_038186773.1">
    <property type="nucleotide sequence ID" value="NZ_ASQA01000034.1"/>
</dbReference>
<sequence length="826" mass="98224">MKIEYIAFNRVSHEEMDNSVNKVKKFIKINLSHKYKYEFEFENKIINQIEKTFNTEGFFGENICSLLGVIGENGSGKTRLIHDLISLLENPNNDFFNYIIVFNKNDQLYYLSNIEYIKYNFKISKYSKKKVDLQLLKALYSKVVDANNSHIGGKHTLDLTSNSEVFTEGLTQTDFQHKNAFNQIKLVSEYNDLLNINNQGYVKIPDAINIFSNLKVLENNDYTKLVESSLLIDSLLTSLLIDKKFKYNSFEDFKDTKIIKNKEIIKEDEKTKKDRVVEEYEEFIRIPFKVLGESFSRTKVKEFEIRYKKSSLKSNFKRLQILKDIFDSICEKMLMNILSYFPKKYKMDSRGFNPYTLYEEENLLIDINKFGEQIKEAFEDMEYLSSKFYFENEANVQDFEFGDEEEQRELIESIKPNLKSIFKEYYINQLEFKLDKDNYPIVTFKWEENLKQFFKHIEYLFINILKRNLYILPYETEIYEENLYLDFEDRLKEEFPIGFDEIEEVNEEKIKKYQIRNLIKRFKRVLKDYIKQQFLFIDIQMTTIVNLLQKSRVSNINSFVNVEISVYSKELKEYLGLFGNSFDKSLLLFSWRNMSSGEIAILNMLSKIKEIKDYILSSELKVEKSNNYTRDIGYRNLMLFVDEGDLYLHPQWQKKFLKIFLKATERILGDINIHIILTTHSPFIISDIPKENVLLLNHSAENKDYFSEGTFGANINELLANQFFIQDGLVGEFAKAKINDVVNILLEARDDESLENIYLNKKYYQDFIDIIAEPLIKQNVMEIFNSKIMEYELKLDPLIIQIKKKEDELNKLMSMWELKKNEKTNN</sequence>
<comment type="caution">
    <text evidence="2">The sequence shown here is derived from an EMBL/GenBank/DDBJ whole genome shotgun (WGS) entry which is preliminary data.</text>
</comment>
<dbReference type="eggNOG" id="COG3950">
    <property type="taxonomic scope" value="Bacteria"/>
</dbReference>
<dbReference type="AlphaFoldDB" id="W4EQZ4"/>
<accession>W4EQZ4</accession>
<reference evidence="2 3" key="1">
    <citation type="journal article" date="2014" name="BMC Genomics">
        <title>Genomic comparison of sporeforming bacilli isolated from milk.</title>
        <authorList>
            <person name="Moreno Switt A.I."/>
            <person name="Andrus A.D."/>
            <person name="Ranieri M.L."/>
            <person name="Orsi R.H."/>
            <person name="Ivy R."/>
            <person name="den Bakker H.C."/>
            <person name="Martin N.H."/>
            <person name="Wiedmann M."/>
            <person name="Boor K.J."/>
        </authorList>
    </citation>
    <scope>NUCLEOTIDE SEQUENCE [LARGE SCALE GENOMIC DNA]</scope>
    <source>
        <strain evidence="2 3">FSL R5-213</strain>
    </source>
</reference>
<dbReference type="GO" id="GO:0005524">
    <property type="term" value="F:ATP binding"/>
    <property type="evidence" value="ECO:0007669"/>
    <property type="project" value="InterPro"/>
</dbReference>